<dbReference type="InterPro" id="IPR050272">
    <property type="entry name" value="Isochorismatase-like_hydrls"/>
</dbReference>
<dbReference type="PANTHER" id="PTHR43540">
    <property type="entry name" value="PEROXYUREIDOACRYLATE/UREIDOACRYLATE AMIDOHYDROLASE-RELATED"/>
    <property type="match status" value="1"/>
</dbReference>
<dbReference type="PANTHER" id="PTHR43540:SF1">
    <property type="entry name" value="ISOCHORISMATASE HYDROLASE"/>
    <property type="match status" value="1"/>
</dbReference>
<dbReference type="Pfam" id="PF00857">
    <property type="entry name" value="Isochorismatase"/>
    <property type="match status" value="1"/>
</dbReference>
<dbReference type="Proteomes" id="UP000826725">
    <property type="component" value="Chromosome"/>
</dbReference>
<sequence>MKKTALILVDIQNDYFPGGKFEQNGAEVSADNAAKVMKKFREKKIPVIHVRHESLNGRSGFFQPGTHGAEIHNSVTPVKGEKTVLKHFPNSFRETDLEQELHSIGVERVVIAGMMTFMCIDATARAAYDLGFDVVVLGDACAARSLEFQGVEIPASHVHASFLAALKMVYAEVVKTDVFIKSL</sequence>
<dbReference type="InterPro" id="IPR000868">
    <property type="entry name" value="Isochorismatase-like_dom"/>
</dbReference>
<accession>A0A8D5FQA0</accession>
<feature type="domain" description="Isochorismatase-like" evidence="1">
    <location>
        <begin position="4"/>
        <end position="149"/>
    </location>
</feature>
<keyword evidence="3" id="KW-1185">Reference proteome</keyword>
<dbReference type="EMBL" id="AP024086">
    <property type="protein sequence ID" value="BCL61770.1"/>
    <property type="molecule type" value="Genomic_DNA"/>
</dbReference>
<gene>
    <name evidence="2" type="ORF">DGMP_24630</name>
</gene>
<name>A0A8D5FQA0_9BACT</name>
<evidence type="ECO:0000313" key="2">
    <source>
        <dbReference type="EMBL" id="BCL61770.1"/>
    </source>
</evidence>
<dbReference type="CDD" id="cd01014">
    <property type="entry name" value="nicotinamidase_related"/>
    <property type="match status" value="1"/>
</dbReference>
<evidence type="ECO:0000259" key="1">
    <source>
        <dbReference type="Pfam" id="PF00857"/>
    </source>
</evidence>
<reference evidence="2" key="1">
    <citation type="submission" date="2020-09" db="EMBL/GenBank/DDBJ databases">
        <title>Desulfogranum mesoprofundum gen. nov., sp. nov., a novel mesophilic, sulfate-reducing chemolithoautotroph isolated from a deep-sea hydrothermal vent chimney in the Suiyo Seamount.</title>
        <authorList>
            <person name="Hashimoto Y."/>
            <person name="Nakagawa S."/>
        </authorList>
    </citation>
    <scope>NUCLEOTIDE SEQUENCE</scope>
    <source>
        <strain evidence="2">KT2</strain>
    </source>
</reference>
<protein>
    <submittedName>
        <fullName evidence="2">Isochorismatase</fullName>
    </submittedName>
</protein>
<organism evidence="2 3">
    <name type="scientific">Desulfomarina profundi</name>
    <dbReference type="NCBI Taxonomy" id="2772557"/>
    <lineage>
        <taxon>Bacteria</taxon>
        <taxon>Pseudomonadati</taxon>
        <taxon>Thermodesulfobacteriota</taxon>
        <taxon>Desulfobulbia</taxon>
        <taxon>Desulfobulbales</taxon>
        <taxon>Desulfobulbaceae</taxon>
        <taxon>Desulfomarina</taxon>
    </lineage>
</organism>
<dbReference type="AlphaFoldDB" id="A0A8D5FQA0"/>
<evidence type="ECO:0000313" key="3">
    <source>
        <dbReference type="Proteomes" id="UP000826725"/>
    </source>
</evidence>
<dbReference type="RefSeq" id="WP_228854196.1">
    <property type="nucleotide sequence ID" value="NZ_AP024086.1"/>
</dbReference>
<dbReference type="KEGG" id="dbk:DGMP_24630"/>
<proteinExistence type="predicted"/>